<dbReference type="PANTHER" id="PTHR31843">
    <property type="entry name" value="ALLENE OXIDE CYCLASE 4, CHLOROPLASTIC"/>
    <property type="match status" value="1"/>
</dbReference>
<dbReference type="InterPro" id="IPR044859">
    <property type="entry name" value="Allene_oxi_cyc_Dirigent"/>
</dbReference>
<keyword evidence="4" id="KW-0150">Chloroplast</keyword>
<gene>
    <name evidence="10" type="ORF">HID58_076654</name>
</gene>
<feature type="compositionally biased region" description="Basic and acidic residues" evidence="9">
    <location>
        <begin position="230"/>
        <end position="240"/>
    </location>
</feature>
<evidence type="ECO:0000256" key="4">
    <source>
        <dbReference type="ARBA" id="ARBA00022528"/>
    </source>
</evidence>
<keyword evidence="5" id="KW-0934">Plastid</keyword>
<dbReference type="EC" id="5.3.99.6" evidence="3"/>
<organism evidence="10 11">
    <name type="scientific">Brassica napus</name>
    <name type="common">Rape</name>
    <dbReference type="NCBI Taxonomy" id="3708"/>
    <lineage>
        <taxon>Eukaryota</taxon>
        <taxon>Viridiplantae</taxon>
        <taxon>Streptophyta</taxon>
        <taxon>Embryophyta</taxon>
        <taxon>Tracheophyta</taxon>
        <taxon>Spermatophyta</taxon>
        <taxon>Magnoliopsida</taxon>
        <taxon>eudicotyledons</taxon>
        <taxon>Gunneridae</taxon>
        <taxon>Pentapetalae</taxon>
        <taxon>rosids</taxon>
        <taxon>malvids</taxon>
        <taxon>Brassicales</taxon>
        <taxon>Brassicaceae</taxon>
        <taxon>Brassiceae</taxon>
        <taxon>Brassica</taxon>
    </lineage>
</organism>
<evidence type="ECO:0000256" key="8">
    <source>
        <dbReference type="ARBA" id="ARBA00049891"/>
    </source>
</evidence>
<name>A0ABQ7YND7_BRANA</name>
<accession>A0ABQ7YND7</accession>
<feature type="region of interest" description="Disordered" evidence="9">
    <location>
        <begin position="225"/>
        <end position="265"/>
    </location>
</feature>
<keyword evidence="11" id="KW-1185">Reference proteome</keyword>
<dbReference type="SUPFAM" id="SSF141493">
    <property type="entry name" value="Allene oxide cyclase-like"/>
    <property type="match status" value="2"/>
</dbReference>
<dbReference type="InterPro" id="IPR034871">
    <property type="entry name" value="Allene_oxi_cyc_sf"/>
</dbReference>
<evidence type="ECO:0000256" key="7">
    <source>
        <dbReference type="ARBA" id="ARBA00023235"/>
    </source>
</evidence>
<proteinExistence type="inferred from homology"/>
<comment type="similarity">
    <text evidence="2">Belongs to the allene oxide cyclase family.</text>
</comment>
<feature type="region of interest" description="Disordered" evidence="9">
    <location>
        <begin position="431"/>
        <end position="459"/>
    </location>
</feature>
<feature type="compositionally biased region" description="Low complexity" evidence="9">
    <location>
        <begin position="248"/>
        <end position="262"/>
    </location>
</feature>
<comment type="subcellular location">
    <subcellularLocation>
        <location evidence="1">Plastid</location>
        <location evidence="1">Chloroplast</location>
    </subcellularLocation>
</comment>
<comment type="catalytic activity">
    <reaction evidence="8">
        <text>(9Z,13S,15Z)-12,13-epoxyoctadeca-9,11,15-trienoate = (9S,13S,15Z)-12-oxophyto-10,15-dienoate</text>
        <dbReference type="Rhea" id="RHEA:22592"/>
        <dbReference type="ChEBI" id="CHEBI:36438"/>
        <dbReference type="ChEBI" id="CHEBI:57411"/>
        <dbReference type="EC" id="5.3.99.6"/>
    </reaction>
</comment>
<feature type="compositionally biased region" description="Basic and acidic residues" evidence="9">
    <location>
        <begin position="437"/>
        <end position="447"/>
    </location>
</feature>
<evidence type="ECO:0000256" key="9">
    <source>
        <dbReference type="SAM" id="MobiDB-lite"/>
    </source>
</evidence>
<dbReference type="Gene3D" id="2.40.480.10">
    <property type="entry name" value="Allene oxide cyclase-like"/>
    <property type="match status" value="2"/>
</dbReference>
<evidence type="ECO:0000256" key="3">
    <source>
        <dbReference type="ARBA" id="ARBA00012209"/>
    </source>
</evidence>
<comment type="caution">
    <text evidence="10">The sequence shown here is derived from an EMBL/GenBank/DDBJ whole genome shotgun (WGS) entry which is preliminary data.</text>
</comment>
<keyword evidence="7" id="KW-0413">Isomerase</keyword>
<sequence>MASYAMSLQSISTTTLNNLSCNHKSHRNSLLGFSKHFKTLGISSNGSGFSSRSISTPENLTLSRAFSQNGHIENSRPSRIQELSVYELNELDRHSPKILKNVISLTFGLGDLVPFTNKLYTGDLKKRVGITAGLCVVIAHVPEKKGDRFEATYSFYFGDYGHLSVQGPYMTYEDSFLAITGGTGIFEGAYGQVKLQQLVYPTKLFYTFYLKGLAGDLPAELTGTPVSPSKDVKPAPEAKTLEPSGTLGISSNGSGFSSRSTSTPENLTLSRALSQNGHIENSRPSRIQELSVYELNELDRHSPKILKNAISLTFGLGDLVPFTNKLYTGDLKKRVGITAGLCVVIAHVPEKKGDRFEATYSFYFGDYGHLSVQGPYLTYEDSFLAITGGTGIFEGTYGQVKLQQLVYPTKLFYTFYLKGLAGDLPAELTGTPVPPSKDVKPAPESKALEPSGVISHYTN</sequence>
<dbReference type="PANTHER" id="PTHR31843:SF9">
    <property type="entry name" value="ALLENE OXIDE CYCLASE 1, CHLOROPLASTIC-RELATED"/>
    <property type="match status" value="1"/>
</dbReference>
<evidence type="ECO:0000256" key="1">
    <source>
        <dbReference type="ARBA" id="ARBA00004229"/>
    </source>
</evidence>
<protein>
    <recommendedName>
        <fullName evidence="3">allene-oxide cyclase</fullName>
        <ecNumber evidence="3">5.3.99.6</ecNumber>
    </recommendedName>
</protein>
<evidence type="ECO:0000313" key="10">
    <source>
        <dbReference type="EMBL" id="KAH0869632.1"/>
    </source>
</evidence>
<reference evidence="10 11" key="1">
    <citation type="submission" date="2021-05" db="EMBL/GenBank/DDBJ databases">
        <title>Genome Assembly of Synthetic Allotetraploid Brassica napus Reveals Homoeologous Exchanges between Subgenomes.</title>
        <authorList>
            <person name="Davis J.T."/>
        </authorList>
    </citation>
    <scope>NUCLEOTIDE SEQUENCE [LARGE SCALE GENOMIC DNA]</scope>
    <source>
        <strain evidence="11">cv. Da-Ae</strain>
        <tissue evidence="10">Seedling</tissue>
    </source>
</reference>
<keyword evidence="6" id="KW-0809">Transit peptide</keyword>
<evidence type="ECO:0000256" key="5">
    <source>
        <dbReference type="ARBA" id="ARBA00022640"/>
    </source>
</evidence>
<evidence type="ECO:0000313" key="11">
    <source>
        <dbReference type="Proteomes" id="UP000824890"/>
    </source>
</evidence>
<dbReference type="Pfam" id="PF06351">
    <property type="entry name" value="Allene_ox_cyc"/>
    <property type="match status" value="2"/>
</dbReference>
<dbReference type="Proteomes" id="UP000824890">
    <property type="component" value="Unassembled WGS sequence"/>
</dbReference>
<dbReference type="InterPro" id="IPR009410">
    <property type="entry name" value="Allene_ox_cyc"/>
</dbReference>
<evidence type="ECO:0000256" key="2">
    <source>
        <dbReference type="ARBA" id="ARBA00007982"/>
    </source>
</evidence>
<evidence type="ECO:0000256" key="6">
    <source>
        <dbReference type="ARBA" id="ARBA00022946"/>
    </source>
</evidence>
<dbReference type="EMBL" id="JAGKQM010000017">
    <property type="protein sequence ID" value="KAH0869632.1"/>
    <property type="molecule type" value="Genomic_DNA"/>
</dbReference>